<evidence type="ECO:0000256" key="1">
    <source>
        <dbReference type="ARBA" id="ARBA00004167"/>
    </source>
</evidence>
<dbReference type="InterPro" id="IPR051716">
    <property type="entry name" value="Plant_RL_S/T_kinase"/>
</dbReference>
<dbReference type="STRING" id="1499966.U14_01247"/>
<dbReference type="SMART" id="SM00369">
    <property type="entry name" value="LRR_TYP"/>
    <property type="match status" value="8"/>
</dbReference>
<dbReference type="InterPro" id="IPR013210">
    <property type="entry name" value="LRR_N_plant-typ"/>
</dbReference>
<evidence type="ECO:0000313" key="14">
    <source>
        <dbReference type="Proteomes" id="UP000030700"/>
    </source>
</evidence>
<keyword evidence="7" id="KW-0067">ATP-binding</keyword>
<dbReference type="Pfam" id="PF00560">
    <property type="entry name" value="LRR_1"/>
    <property type="match status" value="9"/>
</dbReference>
<dbReference type="Gene3D" id="3.80.10.10">
    <property type="entry name" value="Ribonuclease Inhibitor"/>
    <property type="match status" value="6"/>
</dbReference>
<keyword evidence="3" id="KW-0812">Transmembrane</keyword>
<keyword evidence="8" id="KW-1133">Transmembrane helix</keyword>
<evidence type="ECO:0000256" key="9">
    <source>
        <dbReference type="ARBA" id="ARBA00023136"/>
    </source>
</evidence>
<sequence>MKQLRWGILMAALIIAVTFGANADAERIYSVTVPVFSGGLDFETGTVYNDPTVLIVTFGEYPEIEEIWKPSMLNWSDFGEASDAIFDFETNMALSMNLAPQHIINIAALPNSLSDTPLLPSLLFNMPSEEIALDDHDTLVLLTANHTLLKIGNFVRLPDFKVKFDVATITITFERNVPIPEPTTLTLFILSFIGLLGVIRTKRHKSSSLKRFILFVLTVELLNVSLPADAQTFSCDNVTEVPKAECNALVSLYNNTNGANWTNKTGWLQTNTPCSWYGIGCGKYQESRGIIVNHITKIELIDNQLHGNIPFNIDKFSYLHDLNLSFNTLQGTLPQIFLKSTWLYNINLEWNQLSGNLPSEIGSTIYLRSLDLSNNQFSGDLPSEIGNLTYLTLLDLNTNQFTGELPQSLGKLSRLSELYLQKNQFYGNLSQELGNLKNLRTLMLNSNQLTGELPPSLGGLSRLETLYLHNNRFYGQLPTELGSLSSLYNMNISFNQLSGSLPATFGNLTQLGNLKLHNNQLSGTFPIEMKNMKNLANLVLHHNKFSGDLSNLAITANLRYLDVSFNELSGNLPLELQNPSPYDTRIFVFHHNYFNGIFPPSPEVFTNCKNVSEIPESECEALSAFYTETNGESWINTGGKNGGWLQTNTPCNWYGVTCNNGHVIKLVLASNQLTESIPIDVTYLSFLEYLSLGGNRLQGGLPPQLGNLKTLKYIDLSFNPLGGILPHEWEQLTNLELLNLQATKISGELPLSWGKLTNLKTLYLLGNNLTGQLPKEWGHLGKLQAIDLGWNMLVGELPLEWNQLTNVINLSVSHNKLSGYLPLEWNHLPNLRTLRLGYNQFSGTLPPEWGSFVNLEEIELNDNQLEGSLPREWSAIPKLKFLYLSNNRFSGELPAEWGNLSNMREFFLTKNQLQGPLSLNLMNLKMLYNFKFNETNLCEPQDTTFQSWLSSIHYLTRSGIVCSAPPIIRTHTLILTNRQQLANLHGSSAADQVISKLKTFAAHSAVQGLVVQVENDTAVSAKQAARSSDYNNAANANAVADAIKQVIFKEWNAHPELGNIVIVGDDRVIPFYRNIDPITEDASGPLTPPDFLTLTDDFYSSKNPITCYANPENKCANPELFIPDVSIGRLVESPAQIIGQIDAFLSGQNMNLRQGVVTGYDMFRDAAQYQCATLTGAQVASDCSLIGATWASSAFRAKVLSTPHDVVSLNNHADYNGFGAPDGGFLSDAEIAAAATDFSRAIWYSTGCHAGKNLAESLDLPESLSSKRAIYTANTGYGWGLRMGVNYSEKLMWYFTQQLAVGTETTVGKALMQVKQRYYAGIPFLNAIHEKILTESTLYGLPMYRVTSGLSAPAPVNPISVTVQPVALASGLSKETRAYSWALPTPEGGYYALNGNVTDDDGKPVLPVLIDDLVTMADRVHGVVFTGGVYSIVNAAPPLQEVVTTQTTASASSGTQAFDAPGWYPAAFGAFNTLDLLAGRRQTLIATAGQYNPNLAANQQRIFTAMNFEVYAHANSTDFTAPTIASVTSALQGNAATITVQADDPSGIETVVVVYTDGKGAWQSVNLTQSGAAWTGSIPAAGPTEFFVQAVDKAGNVAVDERDGAYYVLPLFTVRKAAKNSGTGLIMLGKERCEADCAEVSVPVSLTTTLIIKAVASPDSRFVGWERLDGTPIAQHNLRAKPGDTVIAVFERKK</sequence>
<evidence type="ECO:0000256" key="7">
    <source>
        <dbReference type="ARBA" id="ARBA00022840"/>
    </source>
</evidence>
<keyword evidence="9" id="KW-0472">Membrane</keyword>
<dbReference type="EMBL" id="DF820455">
    <property type="protein sequence ID" value="GAK50022.1"/>
    <property type="molecule type" value="Genomic_DNA"/>
</dbReference>
<evidence type="ECO:0000256" key="8">
    <source>
        <dbReference type="ARBA" id="ARBA00022989"/>
    </source>
</evidence>
<keyword evidence="2" id="KW-0433">Leucine-rich repeat</keyword>
<comment type="subcellular location">
    <subcellularLocation>
        <location evidence="1">Membrane</location>
        <topology evidence="1">Single-pass membrane protein</topology>
    </subcellularLocation>
</comment>
<evidence type="ECO:0000259" key="12">
    <source>
        <dbReference type="Pfam" id="PF08263"/>
    </source>
</evidence>
<dbReference type="PANTHER" id="PTHR48053">
    <property type="entry name" value="LEUCINE RICH REPEAT FAMILY PROTEIN, EXPRESSED"/>
    <property type="match status" value="1"/>
</dbReference>
<evidence type="ECO:0000256" key="4">
    <source>
        <dbReference type="ARBA" id="ARBA00022729"/>
    </source>
</evidence>
<dbReference type="HOGENOM" id="CLU_241063_0_0_0"/>
<protein>
    <submittedName>
        <fullName evidence="13">Leucine rich repeat domain protein</fullName>
    </submittedName>
</protein>
<dbReference type="GO" id="GO:0005524">
    <property type="term" value="F:ATP binding"/>
    <property type="evidence" value="ECO:0007669"/>
    <property type="project" value="UniProtKB-KW"/>
</dbReference>
<name>A0A0S6VXP2_9BACT</name>
<dbReference type="InterPro" id="IPR025875">
    <property type="entry name" value="Leu-rich_rpt_4"/>
</dbReference>
<evidence type="ECO:0000256" key="6">
    <source>
        <dbReference type="ARBA" id="ARBA00022741"/>
    </source>
</evidence>
<evidence type="ECO:0000313" key="13">
    <source>
        <dbReference type="EMBL" id="GAK50022.1"/>
    </source>
</evidence>
<dbReference type="Pfam" id="PF08263">
    <property type="entry name" value="LRRNT_2"/>
    <property type="match status" value="2"/>
</dbReference>
<proteinExistence type="predicted"/>
<evidence type="ECO:0000256" key="10">
    <source>
        <dbReference type="ARBA" id="ARBA00023180"/>
    </source>
</evidence>
<evidence type="ECO:0000256" key="5">
    <source>
        <dbReference type="ARBA" id="ARBA00022737"/>
    </source>
</evidence>
<organism evidence="13">
    <name type="scientific">Candidatus Moduliflexus flocculans</name>
    <dbReference type="NCBI Taxonomy" id="1499966"/>
    <lineage>
        <taxon>Bacteria</taxon>
        <taxon>Candidatus Moduliflexota</taxon>
        <taxon>Candidatus Moduliflexia</taxon>
        <taxon>Candidatus Moduliflexales</taxon>
        <taxon>Candidatus Moduliflexaceae</taxon>
    </lineage>
</organism>
<dbReference type="InterPro" id="IPR001611">
    <property type="entry name" value="Leu-rich_rpt"/>
</dbReference>
<dbReference type="GO" id="GO:0016020">
    <property type="term" value="C:membrane"/>
    <property type="evidence" value="ECO:0007669"/>
    <property type="project" value="UniProtKB-SubCell"/>
</dbReference>
<feature type="domain" description="Leucine-rich repeat-containing N-terminal plant-type" evidence="12">
    <location>
        <begin position="247"/>
        <end position="281"/>
    </location>
</feature>
<keyword evidence="6" id="KW-0547">Nucleotide-binding</keyword>
<dbReference type="SUPFAM" id="SSF52058">
    <property type="entry name" value="L domain-like"/>
    <property type="match status" value="1"/>
</dbReference>
<dbReference type="InterPro" id="IPR032675">
    <property type="entry name" value="LRR_dom_sf"/>
</dbReference>
<reference evidence="13" key="1">
    <citation type="journal article" date="2015" name="PeerJ">
        <title>First genomic representation of candidate bacterial phylum KSB3 points to enhanced environmental sensing as a trigger of wastewater bulking.</title>
        <authorList>
            <person name="Sekiguchi Y."/>
            <person name="Ohashi A."/>
            <person name="Parks D.H."/>
            <person name="Yamauchi T."/>
            <person name="Tyson G.W."/>
            <person name="Hugenholtz P."/>
        </authorList>
    </citation>
    <scope>NUCLEOTIDE SEQUENCE [LARGE SCALE GENOMIC DNA]</scope>
</reference>
<feature type="domain" description="Leucine-rich repeat-containing N-terminal plant-type" evidence="12">
    <location>
        <begin position="621"/>
        <end position="659"/>
    </location>
</feature>
<dbReference type="SUPFAM" id="SSF52047">
    <property type="entry name" value="RNI-like"/>
    <property type="match status" value="1"/>
</dbReference>
<dbReference type="Pfam" id="PF12799">
    <property type="entry name" value="LRR_4"/>
    <property type="match status" value="1"/>
</dbReference>
<evidence type="ECO:0000256" key="2">
    <source>
        <dbReference type="ARBA" id="ARBA00022614"/>
    </source>
</evidence>
<dbReference type="Proteomes" id="UP000030700">
    <property type="component" value="Unassembled WGS sequence"/>
</dbReference>
<dbReference type="FunFam" id="3.80.10.10:FF:000233">
    <property type="entry name" value="Leucine-rich repeat receptor-like protein kinase TDR"/>
    <property type="match status" value="1"/>
</dbReference>
<keyword evidence="5" id="KW-0677">Repeat</keyword>
<feature type="signal peptide" evidence="11">
    <location>
        <begin position="1"/>
        <end position="23"/>
    </location>
</feature>
<keyword evidence="14" id="KW-1185">Reference proteome</keyword>
<feature type="chain" id="PRO_5006631564" evidence="11">
    <location>
        <begin position="24"/>
        <end position="1694"/>
    </location>
</feature>
<dbReference type="InterPro" id="IPR003591">
    <property type="entry name" value="Leu-rich_rpt_typical-subtyp"/>
</dbReference>
<evidence type="ECO:0000256" key="11">
    <source>
        <dbReference type="SAM" id="SignalP"/>
    </source>
</evidence>
<dbReference type="PANTHER" id="PTHR48053:SF71">
    <property type="entry name" value="LEUCINE RICH REPEAT FAMILY PROTEIN, EXPRESSED"/>
    <property type="match status" value="1"/>
</dbReference>
<evidence type="ECO:0000256" key="3">
    <source>
        <dbReference type="ARBA" id="ARBA00022692"/>
    </source>
</evidence>
<gene>
    <name evidence="13" type="ORF">U14_01247</name>
</gene>
<accession>A0A0S6VXP2</accession>
<keyword evidence="10" id="KW-0325">Glycoprotein</keyword>
<dbReference type="FunFam" id="3.80.10.10:FF:000095">
    <property type="entry name" value="LRR receptor-like serine/threonine-protein kinase GSO1"/>
    <property type="match status" value="1"/>
</dbReference>
<keyword evidence="4 11" id="KW-0732">Signal</keyword>